<reference evidence="2 3" key="1">
    <citation type="submission" date="2019-02" db="EMBL/GenBank/DDBJ databases">
        <title>Genome sequencing of the rare red list fungi Dentipellis fragilis.</title>
        <authorList>
            <person name="Buettner E."/>
            <person name="Kellner H."/>
        </authorList>
    </citation>
    <scope>NUCLEOTIDE SEQUENCE [LARGE SCALE GENOMIC DNA]</scope>
    <source>
        <strain evidence="2 3">DSM 105465</strain>
    </source>
</reference>
<name>A0A4Y9XRG0_9AGAM</name>
<dbReference type="OrthoDB" id="3240777at2759"/>
<evidence type="ECO:0000313" key="2">
    <source>
        <dbReference type="EMBL" id="TFY51771.1"/>
    </source>
</evidence>
<feature type="compositionally biased region" description="Acidic residues" evidence="1">
    <location>
        <begin position="95"/>
        <end position="105"/>
    </location>
</feature>
<sequence>MPLTRDAFAHLPSACRSILHAIRSGGEVDLYEGLDRILQHISNVAEDDDPEAHAYYCAPQGRVTATGTIKLRDKEQLHDADYRPSPLPEAGVAVDNDEDEDEQEDVMAPGGGLNIAELAEGEFPTNHELNDTLSDSPSALDTSMLSASTSSSVEVEYKLFRLPDFRLSHAWLRDDGEESRRYNSAVVEVKFCAETTIKSSHISYRQLINHAINKMAPQVIEAVQVAFAERSDQKEIVAIPMVNSFCCFVYFERTSVPALDPAVANQGKGFQCPFGLEGRGLYQKYARHKTELVQIISGGGFYFSGMDDKKGTRKDKAKAKANAEVKGKGKRWTVQLGKSFVTHWNNYLEWTLKKELFPNPSEGE</sequence>
<organism evidence="2 3">
    <name type="scientific">Dentipellis fragilis</name>
    <dbReference type="NCBI Taxonomy" id="205917"/>
    <lineage>
        <taxon>Eukaryota</taxon>
        <taxon>Fungi</taxon>
        <taxon>Dikarya</taxon>
        <taxon>Basidiomycota</taxon>
        <taxon>Agaricomycotina</taxon>
        <taxon>Agaricomycetes</taxon>
        <taxon>Russulales</taxon>
        <taxon>Hericiaceae</taxon>
        <taxon>Dentipellis</taxon>
    </lineage>
</organism>
<dbReference type="AlphaFoldDB" id="A0A4Y9XRG0"/>
<comment type="caution">
    <text evidence="2">The sequence shown here is derived from an EMBL/GenBank/DDBJ whole genome shotgun (WGS) entry which is preliminary data.</text>
</comment>
<feature type="region of interest" description="Disordered" evidence="1">
    <location>
        <begin position="76"/>
        <end position="105"/>
    </location>
</feature>
<dbReference type="EMBL" id="SEOQ01001438">
    <property type="protein sequence ID" value="TFY51771.1"/>
    <property type="molecule type" value="Genomic_DNA"/>
</dbReference>
<evidence type="ECO:0000313" key="3">
    <source>
        <dbReference type="Proteomes" id="UP000298327"/>
    </source>
</evidence>
<keyword evidence="3" id="KW-1185">Reference proteome</keyword>
<protein>
    <submittedName>
        <fullName evidence="2">Uncharacterized protein</fullName>
    </submittedName>
</protein>
<dbReference type="Proteomes" id="UP000298327">
    <property type="component" value="Unassembled WGS sequence"/>
</dbReference>
<proteinExistence type="predicted"/>
<gene>
    <name evidence="2" type="ORF">EVG20_g10845</name>
</gene>
<evidence type="ECO:0000256" key="1">
    <source>
        <dbReference type="SAM" id="MobiDB-lite"/>
    </source>
</evidence>
<accession>A0A4Y9XRG0</accession>